<feature type="region of interest" description="Disordered" evidence="1">
    <location>
        <begin position="497"/>
        <end position="545"/>
    </location>
</feature>
<evidence type="ECO:0008006" key="4">
    <source>
        <dbReference type="Google" id="ProtNLM"/>
    </source>
</evidence>
<dbReference type="EMBL" id="CAUYUJ010018870">
    <property type="protein sequence ID" value="CAK0886937.1"/>
    <property type="molecule type" value="Genomic_DNA"/>
</dbReference>
<evidence type="ECO:0000256" key="1">
    <source>
        <dbReference type="SAM" id="MobiDB-lite"/>
    </source>
</evidence>
<reference evidence="2" key="1">
    <citation type="submission" date="2023-10" db="EMBL/GenBank/DDBJ databases">
        <authorList>
            <person name="Chen Y."/>
            <person name="Shah S."/>
            <person name="Dougan E. K."/>
            <person name="Thang M."/>
            <person name="Chan C."/>
        </authorList>
    </citation>
    <scope>NUCLEOTIDE SEQUENCE [LARGE SCALE GENOMIC DNA]</scope>
</reference>
<dbReference type="Proteomes" id="UP001189429">
    <property type="component" value="Unassembled WGS sequence"/>
</dbReference>
<keyword evidence="3" id="KW-1185">Reference proteome</keyword>
<comment type="caution">
    <text evidence="2">The sequence shown here is derived from an EMBL/GenBank/DDBJ whole genome shotgun (WGS) entry which is preliminary data.</text>
</comment>
<name>A0ABN9WP77_9DINO</name>
<accession>A0ABN9WP77</accession>
<organism evidence="2 3">
    <name type="scientific">Prorocentrum cordatum</name>
    <dbReference type="NCBI Taxonomy" id="2364126"/>
    <lineage>
        <taxon>Eukaryota</taxon>
        <taxon>Sar</taxon>
        <taxon>Alveolata</taxon>
        <taxon>Dinophyceae</taxon>
        <taxon>Prorocentrales</taxon>
        <taxon>Prorocentraceae</taxon>
        <taxon>Prorocentrum</taxon>
    </lineage>
</organism>
<sequence>FIDPDATALPSAGVWRGLKIPAGHNLSLSQVDIEAAFYRIGVPPGLDEMFVLPAVPVDALLEALPEVDIGSRLEGKVSPLLTVLPMGWSWSLYFCRALVVSQVVAAGISASRNMQDRCVVPDVSETAGVAVHVDGVAAIGCDPASVSSTIEQKFTGLNFDVETGCISVSKGRIWRLRLALLEVAERGYCSGGDMLSLLGHYTWAAILRCCLLSVFHSAYSFARAAGPRRWRLWPEVATECRVAAALIAFAYLGPELEVDPVVLTDASTCSGDLGGAGFGGYAVTEKTWTQHDVWAAASCMERWRCKFEGAIEARRRALQAARDLGRADDAKELTGATGLVEDPETSDVVMPFESEGSTRTSSVAQPARCASTSVERQVNFEEIDPSFLLPLDSWKLKAFGRWRRPGDIMRLEGRALISGPSVAVRWFPSGLNSADKGGRAIGRPLSSHEGDCRHAGQLGADEARGLAASALARACGEAATWRDAGGARFLGDVEEREQPGRDLAAESAAQPNGDQEGPLGDASGVEHRLSLSSDSSSSSDADVEPGLTFLQTNKVKPPMRTAFRERVRNFLEWANEGALAEISTRRLDQLAANYMGVLFFDGMEVGEGSRLLAALQCLRPSVGTARHGNFPVARAAVAGFRRRARGGTRGPLCRPFVLAVVGVSLLLEDLEFATALWLAWDGMLRLPSALVSMAPKTLIGPGRAGKPTWALLLCPSEEEARSKVMGADEGVIMREACWSCGGSAALRRLRGARGPSCQLWSFDGAWFAKRFEERLAALPEAPAAVAYQVRHGAASHAAAVDQLPLSGITERPRHGNPHSSLRYAKHVRYLSLLNRVPQAVVDWGEMIHARLGSLLGGGDVLQAPAFLPRSVLDALRASCAK</sequence>
<feature type="compositionally biased region" description="Low complexity" evidence="1">
    <location>
        <begin position="530"/>
        <end position="540"/>
    </location>
</feature>
<proteinExistence type="predicted"/>
<evidence type="ECO:0000313" key="3">
    <source>
        <dbReference type="Proteomes" id="UP001189429"/>
    </source>
</evidence>
<feature type="non-terminal residue" evidence="2">
    <location>
        <position position="881"/>
    </location>
</feature>
<protein>
    <recommendedName>
        <fullName evidence="4">RNA-directed RNA polymerase</fullName>
    </recommendedName>
</protein>
<gene>
    <name evidence="2" type="ORF">PCOR1329_LOCUS68144</name>
</gene>
<evidence type="ECO:0000313" key="2">
    <source>
        <dbReference type="EMBL" id="CAK0886937.1"/>
    </source>
</evidence>
<feature type="non-terminal residue" evidence="2">
    <location>
        <position position="1"/>
    </location>
</feature>